<comment type="caution">
    <text evidence="1">The sequence shown here is derived from an EMBL/GenBank/DDBJ whole genome shotgun (WGS) entry which is preliminary data.</text>
</comment>
<reference evidence="2" key="2">
    <citation type="submission" date="2019-06" db="EMBL/GenBank/DDBJ databases">
        <title>Co-occurence of chitin degradation, pigmentation and bioactivity in marine Pseudoalteromonas.</title>
        <authorList>
            <person name="Sonnenschein E.C."/>
            <person name="Bech P.K."/>
        </authorList>
    </citation>
    <scope>NUCLEOTIDE SEQUENCE [LARGE SCALE GENOMIC DNA]</scope>
    <source>
        <strain evidence="2">S2676</strain>
    </source>
</reference>
<reference evidence="1 2" key="1">
    <citation type="submission" date="2018-01" db="EMBL/GenBank/DDBJ databases">
        <authorList>
            <person name="Paulsen S."/>
            <person name="Gram L.K."/>
        </authorList>
    </citation>
    <scope>NUCLEOTIDE SEQUENCE [LARGE SCALE GENOMIC DNA]</scope>
    <source>
        <strain evidence="1 2">S2676</strain>
    </source>
</reference>
<accession>A0A5S3WPT1</accession>
<proteinExistence type="predicted"/>
<gene>
    <name evidence="1" type="ORF">CWB99_07875</name>
</gene>
<sequence length="137" mass="15919">MKVLYFIKGLIDSWFFLSGFHVMVLSAPWSLSALSESSQVSLLKVIVDPERYDGKLIEVKGLLLRSQRRNPVYLYYREDAARSGRQLETILLYNLTDRDNAILEDGRHYEVEGKFDAGCRSRLEHGAKFIVEYNWLL</sequence>
<evidence type="ECO:0000313" key="1">
    <source>
        <dbReference type="EMBL" id="TMP29520.1"/>
    </source>
</evidence>
<name>A0A5S3WPT1_9GAMM</name>
<evidence type="ECO:0000313" key="2">
    <source>
        <dbReference type="Proteomes" id="UP000310249"/>
    </source>
</evidence>
<protein>
    <submittedName>
        <fullName evidence="1">Uncharacterized protein</fullName>
    </submittedName>
</protein>
<dbReference type="EMBL" id="PNCI01000017">
    <property type="protein sequence ID" value="TMP29520.1"/>
    <property type="molecule type" value="Genomic_DNA"/>
</dbReference>
<dbReference type="AlphaFoldDB" id="A0A5S3WPT1"/>
<dbReference type="Proteomes" id="UP000310249">
    <property type="component" value="Unassembled WGS sequence"/>
</dbReference>
<organism evidence="1 2">
    <name type="scientific">Pseudoalteromonas rubra</name>
    <dbReference type="NCBI Taxonomy" id="43658"/>
    <lineage>
        <taxon>Bacteria</taxon>
        <taxon>Pseudomonadati</taxon>
        <taxon>Pseudomonadota</taxon>
        <taxon>Gammaproteobacteria</taxon>
        <taxon>Alteromonadales</taxon>
        <taxon>Pseudoalteromonadaceae</taxon>
        <taxon>Pseudoalteromonas</taxon>
    </lineage>
</organism>